<keyword evidence="7" id="KW-0704">Schiff base</keyword>
<dbReference type="Proteomes" id="UP000283087">
    <property type="component" value="Unassembled WGS sequence"/>
</dbReference>
<comment type="pathway">
    <text evidence="2">Carbohydrate acid metabolism; 2-dehydro-3-deoxy-D-gluconate degradation; D-glyceraldehyde 3-phosphate and pyruvate from 2-dehydro-3-deoxy-D-gluconate: step 2/2.</text>
</comment>
<evidence type="ECO:0000313" key="10">
    <source>
        <dbReference type="Proteomes" id="UP000283087"/>
    </source>
</evidence>
<keyword evidence="10" id="KW-1185">Reference proteome</keyword>
<dbReference type="PANTHER" id="PTHR30246:SF1">
    <property type="entry name" value="2-DEHYDRO-3-DEOXY-6-PHOSPHOGALACTONATE ALDOLASE-RELATED"/>
    <property type="match status" value="1"/>
</dbReference>
<evidence type="ECO:0000256" key="7">
    <source>
        <dbReference type="ARBA" id="ARBA00023270"/>
    </source>
</evidence>
<dbReference type="Gene3D" id="3.20.20.70">
    <property type="entry name" value="Aldolase class I"/>
    <property type="match status" value="1"/>
</dbReference>
<dbReference type="NCBIfam" id="TIGR01182">
    <property type="entry name" value="eda"/>
    <property type="match status" value="1"/>
</dbReference>
<dbReference type="InterPro" id="IPR013785">
    <property type="entry name" value="Aldolase_TIM"/>
</dbReference>
<evidence type="ECO:0000256" key="1">
    <source>
        <dbReference type="ARBA" id="ARBA00000654"/>
    </source>
</evidence>
<accession>A0A430KPD0</accession>
<name>A0A430KPD0_9GAMM</name>
<dbReference type="SUPFAM" id="SSF51569">
    <property type="entry name" value="Aldolase"/>
    <property type="match status" value="1"/>
</dbReference>
<dbReference type="PROSITE" id="PS00160">
    <property type="entry name" value="ALDOLASE_KDPG_KHG_2"/>
    <property type="match status" value="1"/>
</dbReference>
<dbReference type="AlphaFoldDB" id="A0A430KPD0"/>
<evidence type="ECO:0000313" key="9">
    <source>
        <dbReference type="EMBL" id="RTE65357.1"/>
    </source>
</evidence>
<dbReference type="EMBL" id="RQXW01000011">
    <property type="protein sequence ID" value="RTE65357.1"/>
    <property type="molecule type" value="Genomic_DNA"/>
</dbReference>
<dbReference type="InterPro" id="IPR031337">
    <property type="entry name" value="KDPG/KHG_AS_1"/>
</dbReference>
<dbReference type="InterPro" id="IPR031338">
    <property type="entry name" value="KDPG/KHG_AS_2"/>
</dbReference>
<comment type="subunit">
    <text evidence="4">Homotrimer.</text>
</comment>
<comment type="similarity">
    <text evidence="3">Belongs to the KHG/KDPG aldolase family.</text>
</comment>
<evidence type="ECO:0000256" key="3">
    <source>
        <dbReference type="ARBA" id="ARBA00006906"/>
    </source>
</evidence>
<organism evidence="9 10">
    <name type="scientific">Amphritea opalescens</name>
    <dbReference type="NCBI Taxonomy" id="2490544"/>
    <lineage>
        <taxon>Bacteria</taxon>
        <taxon>Pseudomonadati</taxon>
        <taxon>Pseudomonadota</taxon>
        <taxon>Gammaproteobacteria</taxon>
        <taxon>Oceanospirillales</taxon>
        <taxon>Oceanospirillaceae</taxon>
        <taxon>Amphritea</taxon>
    </lineage>
</organism>
<evidence type="ECO:0000256" key="8">
    <source>
        <dbReference type="ARBA" id="ARBA00023277"/>
    </source>
</evidence>
<gene>
    <name evidence="9" type="ORF">EH243_12680</name>
</gene>
<evidence type="ECO:0000256" key="2">
    <source>
        <dbReference type="ARBA" id="ARBA00004736"/>
    </source>
</evidence>
<protein>
    <recommendedName>
        <fullName evidence="5">2-dehydro-3-deoxy-phosphogluconate aldolase</fullName>
        <ecNumber evidence="5">4.1.2.14</ecNumber>
    </recommendedName>
</protein>
<evidence type="ECO:0000256" key="6">
    <source>
        <dbReference type="ARBA" id="ARBA00023239"/>
    </source>
</evidence>
<dbReference type="InterPro" id="IPR000887">
    <property type="entry name" value="Aldlse_KDPG_KHG"/>
</dbReference>
<proteinExistence type="inferred from homology"/>
<reference evidence="9 10" key="1">
    <citation type="submission" date="2018-11" db="EMBL/GenBank/DDBJ databases">
        <title>The draft genome sequence of Amphritea opalescens ANRC-JH13T.</title>
        <authorList>
            <person name="Fang Z."/>
            <person name="Zhang Y."/>
            <person name="Han X."/>
        </authorList>
    </citation>
    <scope>NUCLEOTIDE SEQUENCE [LARGE SCALE GENOMIC DNA]</scope>
    <source>
        <strain evidence="9 10">ANRC-JH13</strain>
    </source>
</reference>
<comment type="caution">
    <text evidence="9">The sequence shown here is derived from an EMBL/GenBank/DDBJ whole genome shotgun (WGS) entry which is preliminary data.</text>
</comment>
<keyword evidence="8" id="KW-0119">Carbohydrate metabolism</keyword>
<evidence type="ECO:0000256" key="5">
    <source>
        <dbReference type="ARBA" id="ARBA00013063"/>
    </source>
</evidence>
<keyword evidence="6" id="KW-0456">Lyase</keyword>
<dbReference type="Pfam" id="PF01081">
    <property type="entry name" value="Aldolase"/>
    <property type="match status" value="1"/>
</dbReference>
<dbReference type="PROSITE" id="PS00159">
    <property type="entry name" value="ALDOLASE_KDPG_KHG_1"/>
    <property type="match status" value="1"/>
</dbReference>
<dbReference type="EC" id="4.1.2.14" evidence="5"/>
<dbReference type="CDD" id="cd00452">
    <property type="entry name" value="KDPG_aldolase"/>
    <property type="match status" value="1"/>
</dbReference>
<dbReference type="OrthoDB" id="9805177at2"/>
<dbReference type="PANTHER" id="PTHR30246">
    <property type="entry name" value="2-KETO-3-DEOXY-6-PHOSPHOGLUCONATE ALDOLASE"/>
    <property type="match status" value="1"/>
</dbReference>
<comment type="catalytic activity">
    <reaction evidence="1">
        <text>2-dehydro-3-deoxy-6-phospho-D-gluconate = D-glyceraldehyde 3-phosphate + pyruvate</text>
        <dbReference type="Rhea" id="RHEA:17089"/>
        <dbReference type="ChEBI" id="CHEBI:15361"/>
        <dbReference type="ChEBI" id="CHEBI:57569"/>
        <dbReference type="ChEBI" id="CHEBI:59776"/>
        <dbReference type="EC" id="4.1.2.14"/>
    </reaction>
</comment>
<sequence>MITRTDQLCSLGPVIPVLTINRLADAIPIAEALVAGGLPVLEVTLRTPDALKAIEAIARAVPDAHVGAGTVINPADFKRAIDSGSAFIVSPGITPELLDYGTTSDVPYLPGIQTVSEMMAGIQRGYRRFKFFPAEIAGGTAALKAFSGPFADIRFCPTGGIRAHTAKEYLALDNVICVGGTWLTPCDIVDKQAWQAITQLAQQAVKSAA</sequence>
<dbReference type="NCBIfam" id="NF004325">
    <property type="entry name" value="PRK05718.1"/>
    <property type="match status" value="1"/>
</dbReference>
<evidence type="ECO:0000256" key="4">
    <source>
        <dbReference type="ARBA" id="ARBA00011233"/>
    </source>
</evidence>
<dbReference type="GO" id="GO:0008675">
    <property type="term" value="F:2-dehydro-3-deoxy-phosphogluconate aldolase activity"/>
    <property type="evidence" value="ECO:0007669"/>
    <property type="project" value="UniProtKB-EC"/>
</dbReference>